<reference evidence="7" key="1">
    <citation type="journal article" date="2019" name="Int. J. Syst. Evol. Microbiol.">
        <title>The Global Catalogue of Microorganisms (GCM) 10K type strain sequencing project: providing services to taxonomists for standard genome sequencing and annotation.</title>
        <authorList>
            <consortium name="The Broad Institute Genomics Platform"/>
            <consortium name="The Broad Institute Genome Sequencing Center for Infectious Disease"/>
            <person name="Wu L."/>
            <person name="Ma J."/>
        </authorList>
    </citation>
    <scope>NUCLEOTIDE SEQUENCE [LARGE SCALE GENOMIC DNA]</scope>
    <source>
        <strain evidence="7">CGMCC 1.10130</strain>
    </source>
</reference>
<feature type="chain" id="PRO_5035170879" evidence="5">
    <location>
        <begin position="26"/>
        <end position="258"/>
    </location>
</feature>
<dbReference type="PANTHER" id="PTHR30632:SF14">
    <property type="entry name" value="TUNGSTATE_MOLYBDATE_CHROMATE-BINDING PROTEIN MODA"/>
    <property type="match status" value="1"/>
</dbReference>
<keyword evidence="7" id="KW-1185">Reference proteome</keyword>
<evidence type="ECO:0000313" key="7">
    <source>
        <dbReference type="Proteomes" id="UP000619743"/>
    </source>
</evidence>
<keyword evidence="2 4" id="KW-0479">Metal-binding</keyword>
<dbReference type="InterPro" id="IPR050682">
    <property type="entry name" value="ModA/WtpA"/>
</dbReference>
<dbReference type="Pfam" id="PF13531">
    <property type="entry name" value="SBP_bac_11"/>
    <property type="match status" value="1"/>
</dbReference>
<gene>
    <name evidence="6" type="primary">modA</name>
    <name evidence="6" type="ORF">GCM10011369_25310</name>
</gene>
<evidence type="ECO:0000256" key="4">
    <source>
        <dbReference type="PIRSR" id="PIRSR004846-1"/>
    </source>
</evidence>
<evidence type="ECO:0000256" key="5">
    <source>
        <dbReference type="SAM" id="SignalP"/>
    </source>
</evidence>
<keyword evidence="4" id="KW-0500">Molybdenum</keyword>
<dbReference type="AlphaFoldDB" id="A0A8J2XPW1"/>
<dbReference type="GO" id="GO:0030973">
    <property type="term" value="F:molybdate ion binding"/>
    <property type="evidence" value="ECO:0007669"/>
    <property type="project" value="InterPro"/>
</dbReference>
<dbReference type="PANTHER" id="PTHR30632">
    <property type="entry name" value="MOLYBDATE-BINDING PERIPLASMIC PROTEIN"/>
    <property type="match status" value="1"/>
</dbReference>
<dbReference type="PIRSF" id="PIRSF004846">
    <property type="entry name" value="ModA"/>
    <property type="match status" value="1"/>
</dbReference>
<dbReference type="CDD" id="cd13539">
    <property type="entry name" value="PBP2_AvModA"/>
    <property type="match status" value="1"/>
</dbReference>
<dbReference type="GO" id="GO:0015689">
    <property type="term" value="P:molybdate ion transport"/>
    <property type="evidence" value="ECO:0007669"/>
    <property type="project" value="InterPro"/>
</dbReference>
<dbReference type="InterPro" id="IPR005950">
    <property type="entry name" value="ModA"/>
</dbReference>
<accession>A0A8J2XPW1</accession>
<dbReference type="InterPro" id="IPR044084">
    <property type="entry name" value="AvModA-like_subst-bd"/>
</dbReference>
<comment type="caution">
    <text evidence="6">The sequence shown here is derived from an EMBL/GenBank/DDBJ whole genome shotgun (WGS) entry which is preliminary data.</text>
</comment>
<dbReference type="EMBL" id="BMDX01000013">
    <property type="protein sequence ID" value="GGA82282.1"/>
    <property type="molecule type" value="Genomic_DNA"/>
</dbReference>
<dbReference type="GO" id="GO:0046872">
    <property type="term" value="F:metal ion binding"/>
    <property type="evidence" value="ECO:0007669"/>
    <property type="project" value="UniProtKB-KW"/>
</dbReference>
<name>A0A8J2XPW1_9GAMM</name>
<evidence type="ECO:0000256" key="1">
    <source>
        <dbReference type="ARBA" id="ARBA00009175"/>
    </source>
</evidence>
<dbReference type="SUPFAM" id="SSF53850">
    <property type="entry name" value="Periplasmic binding protein-like II"/>
    <property type="match status" value="1"/>
</dbReference>
<dbReference type="NCBIfam" id="TIGR01256">
    <property type="entry name" value="modA"/>
    <property type="match status" value="1"/>
</dbReference>
<proteinExistence type="inferred from homology"/>
<feature type="binding site" evidence="4">
    <location>
        <position position="172"/>
    </location>
    <ligand>
        <name>molybdate</name>
        <dbReference type="ChEBI" id="CHEBI:36264"/>
    </ligand>
</feature>
<feature type="signal peptide" evidence="5">
    <location>
        <begin position="1"/>
        <end position="25"/>
    </location>
</feature>
<dbReference type="Proteomes" id="UP000619743">
    <property type="component" value="Unassembled WGS sequence"/>
</dbReference>
<organism evidence="6 7">
    <name type="scientific">Neiella marina</name>
    <dbReference type="NCBI Taxonomy" id="508461"/>
    <lineage>
        <taxon>Bacteria</taxon>
        <taxon>Pseudomonadati</taxon>
        <taxon>Pseudomonadota</taxon>
        <taxon>Gammaproteobacteria</taxon>
        <taxon>Alteromonadales</taxon>
        <taxon>Echinimonadaceae</taxon>
        <taxon>Neiella</taxon>
    </lineage>
</organism>
<dbReference type="Gene3D" id="3.40.190.10">
    <property type="entry name" value="Periplasmic binding protein-like II"/>
    <property type="match status" value="2"/>
</dbReference>
<evidence type="ECO:0000256" key="3">
    <source>
        <dbReference type="ARBA" id="ARBA00022729"/>
    </source>
</evidence>
<protein>
    <submittedName>
        <fullName evidence="6">Molybdate-binding periplasmic protein ModA</fullName>
    </submittedName>
</protein>
<evidence type="ECO:0000313" key="6">
    <source>
        <dbReference type="EMBL" id="GGA82282.1"/>
    </source>
</evidence>
<evidence type="ECO:0000256" key="2">
    <source>
        <dbReference type="ARBA" id="ARBA00022723"/>
    </source>
</evidence>
<comment type="similarity">
    <text evidence="1">Belongs to the bacterial solute-binding protein ModA family.</text>
</comment>
<feature type="binding site" evidence="4">
    <location>
        <position position="64"/>
    </location>
    <ligand>
        <name>molybdate</name>
        <dbReference type="ChEBI" id="CHEBI:36264"/>
    </ligand>
</feature>
<keyword evidence="3 5" id="KW-0732">Signal</keyword>
<sequence>MKTVTTLLRRLPFAVILTLVVTATAQSGEVRVAVASNFYRPMQALANDFEQRSGHQVSLSAGSTGKLYAQIINGAPFDVFVAADQARPQALIEQDLATADSLMTVAIGQLALWSADAKLITGQQQLQPNSTIKRLAIANPKSAPYGAAAIAVMEQLGVAQYWLPRLVQGQNISHTYQYVSSGNATAGFVAVSQVYQQGRLIAGSAWLVPSSLHPALKQDAVLLQSATTNQAAQALIEYLRSNAAKTIIQSFGYRTQSQ</sequence>